<evidence type="ECO:0000256" key="1">
    <source>
        <dbReference type="ARBA" id="ARBA00005179"/>
    </source>
</evidence>
<dbReference type="PANTHER" id="PTHR35897:SF1">
    <property type="entry name" value="METHYLTRANSFERASE AUSD"/>
    <property type="match status" value="1"/>
</dbReference>
<evidence type="ECO:0000313" key="6">
    <source>
        <dbReference type="Proteomes" id="UP001175211"/>
    </source>
</evidence>
<organism evidence="5 6">
    <name type="scientific">Armillaria tabescens</name>
    <name type="common">Ringless honey mushroom</name>
    <name type="synonym">Agaricus tabescens</name>
    <dbReference type="NCBI Taxonomy" id="1929756"/>
    <lineage>
        <taxon>Eukaryota</taxon>
        <taxon>Fungi</taxon>
        <taxon>Dikarya</taxon>
        <taxon>Basidiomycota</taxon>
        <taxon>Agaricomycotina</taxon>
        <taxon>Agaricomycetes</taxon>
        <taxon>Agaricomycetidae</taxon>
        <taxon>Agaricales</taxon>
        <taxon>Marasmiineae</taxon>
        <taxon>Physalacriaceae</taxon>
        <taxon>Desarmillaria</taxon>
    </lineage>
</organism>
<sequence length="273" mass="30187">MSEIVFPPLDPSLYALTEGEAAFFEAETGIQDDVELKNHILATQEAAYKIFPYPCIRNFSFLGLKISRHPSYQQLLKIGKERQGAIYAEIGCCFGNDVRKAVVDGYPVQQAIATDLYPEFWDLGHKLFKSTSESFPARFIPADIFELKGLIKQPLASAPELSKVQSFAELSGNVSAIHAASFFHLFDEEKQFELAKIMAALLSSTPGSMIFGSHGANPIKVPMFCHSPESWKALWDGGVFPEGTVKVDAFLKEIVANDSSPNLYLLVWSVTVL</sequence>
<gene>
    <name evidence="5" type="ORF">EV420DRAFT_1539444</name>
</gene>
<dbReference type="EMBL" id="JAUEPS010000015">
    <property type="protein sequence ID" value="KAK0459304.1"/>
    <property type="molecule type" value="Genomic_DNA"/>
</dbReference>
<dbReference type="InterPro" id="IPR029063">
    <property type="entry name" value="SAM-dependent_MTases_sf"/>
</dbReference>
<evidence type="ECO:0000256" key="4">
    <source>
        <dbReference type="ARBA" id="ARBA00038314"/>
    </source>
</evidence>
<dbReference type="GO" id="GO:0016740">
    <property type="term" value="F:transferase activity"/>
    <property type="evidence" value="ECO:0007669"/>
    <property type="project" value="UniProtKB-KW"/>
</dbReference>
<keyword evidence="2" id="KW-0808">Transferase</keyword>
<reference evidence="5" key="1">
    <citation type="submission" date="2023-06" db="EMBL/GenBank/DDBJ databases">
        <authorList>
            <consortium name="Lawrence Berkeley National Laboratory"/>
            <person name="Ahrendt S."/>
            <person name="Sahu N."/>
            <person name="Indic B."/>
            <person name="Wong-Bajracharya J."/>
            <person name="Merenyi Z."/>
            <person name="Ke H.-M."/>
            <person name="Monk M."/>
            <person name="Kocsube S."/>
            <person name="Drula E."/>
            <person name="Lipzen A."/>
            <person name="Balint B."/>
            <person name="Henrissat B."/>
            <person name="Andreopoulos B."/>
            <person name="Martin F.M."/>
            <person name="Harder C.B."/>
            <person name="Rigling D."/>
            <person name="Ford K.L."/>
            <person name="Foster G.D."/>
            <person name="Pangilinan J."/>
            <person name="Papanicolaou A."/>
            <person name="Barry K."/>
            <person name="LaButti K."/>
            <person name="Viragh M."/>
            <person name="Koriabine M."/>
            <person name="Yan M."/>
            <person name="Riley R."/>
            <person name="Champramary S."/>
            <person name="Plett K.L."/>
            <person name="Tsai I.J."/>
            <person name="Slot J."/>
            <person name="Sipos G."/>
            <person name="Plett J."/>
            <person name="Nagy L.G."/>
            <person name="Grigoriev I.V."/>
        </authorList>
    </citation>
    <scope>NUCLEOTIDE SEQUENCE</scope>
    <source>
        <strain evidence="5">CCBAS 213</strain>
    </source>
</reference>
<dbReference type="RefSeq" id="XP_060331530.1">
    <property type="nucleotide sequence ID" value="XM_060473051.1"/>
</dbReference>
<dbReference type="GeneID" id="85356599"/>
<evidence type="ECO:0000256" key="2">
    <source>
        <dbReference type="ARBA" id="ARBA00022679"/>
    </source>
</evidence>
<evidence type="ECO:0008006" key="7">
    <source>
        <dbReference type="Google" id="ProtNLM"/>
    </source>
</evidence>
<protein>
    <recommendedName>
        <fullName evidence="7">Methyltransferase domain-containing protein</fullName>
    </recommendedName>
</protein>
<comment type="similarity">
    <text evidence="4">Belongs to the class I-like SAM-binding methyltransferase superfamily.</text>
</comment>
<dbReference type="AlphaFoldDB" id="A0AA39N6K5"/>
<evidence type="ECO:0000256" key="3">
    <source>
        <dbReference type="ARBA" id="ARBA00022691"/>
    </source>
</evidence>
<proteinExistence type="inferred from homology"/>
<keyword evidence="6" id="KW-1185">Reference proteome</keyword>
<name>A0AA39N6K5_ARMTA</name>
<comment type="pathway">
    <text evidence="1">Secondary metabolite biosynthesis.</text>
</comment>
<accession>A0AA39N6K5</accession>
<evidence type="ECO:0000313" key="5">
    <source>
        <dbReference type="EMBL" id="KAK0459304.1"/>
    </source>
</evidence>
<comment type="caution">
    <text evidence="5">The sequence shown here is derived from an EMBL/GenBank/DDBJ whole genome shotgun (WGS) entry which is preliminary data.</text>
</comment>
<dbReference type="Proteomes" id="UP001175211">
    <property type="component" value="Unassembled WGS sequence"/>
</dbReference>
<dbReference type="InterPro" id="IPR051654">
    <property type="entry name" value="Meroterpenoid_MTases"/>
</dbReference>
<dbReference type="PANTHER" id="PTHR35897">
    <property type="entry name" value="METHYLTRANSFERASE AUSD"/>
    <property type="match status" value="1"/>
</dbReference>
<keyword evidence="3" id="KW-0949">S-adenosyl-L-methionine</keyword>
<dbReference type="SUPFAM" id="SSF53335">
    <property type="entry name" value="S-adenosyl-L-methionine-dependent methyltransferases"/>
    <property type="match status" value="1"/>
</dbReference>